<dbReference type="GO" id="GO:0003677">
    <property type="term" value="F:DNA binding"/>
    <property type="evidence" value="ECO:0007669"/>
    <property type="project" value="InterPro"/>
</dbReference>
<protein>
    <submittedName>
        <fullName evidence="2">Helix-turn-helix domain-containing protein</fullName>
    </submittedName>
</protein>
<dbReference type="InterPro" id="IPR010982">
    <property type="entry name" value="Lambda_DNA-bd_dom_sf"/>
</dbReference>
<dbReference type="SUPFAM" id="SSF47413">
    <property type="entry name" value="lambda repressor-like DNA-binding domains"/>
    <property type="match status" value="1"/>
</dbReference>
<accession>A0A923KRZ0</accession>
<dbReference type="Gene3D" id="1.10.260.40">
    <property type="entry name" value="lambda repressor-like DNA-binding domains"/>
    <property type="match status" value="1"/>
</dbReference>
<dbReference type="RefSeq" id="WP_186914793.1">
    <property type="nucleotide sequence ID" value="NZ_JACOFZ010000001.1"/>
</dbReference>
<keyword evidence="3" id="KW-1185">Reference proteome</keyword>
<dbReference type="InterPro" id="IPR001387">
    <property type="entry name" value="Cro/C1-type_HTH"/>
</dbReference>
<evidence type="ECO:0000313" key="2">
    <source>
        <dbReference type="EMBL" id="MBC3880726.1"/>
    </source>
</evidence>
<dbReference type="EMBL" id="JACOFZ010000001">
    <property type="protein sequence ID" value="MBC3880726.1"/>
    <property type="molecule type" value="Genomic_DNA"/>
</dbReference>
<evidence type="ECO:0000259" key="1">
    <source>
        <dbReference type="SMART" id="SM00530"/>
    </source>
</evidence>
<sequence>MSSPELLLDVLRTELRRVGMTYKQLANLIDMSESSIKRMFGQKDMTLSRMAQICKVADISLEDVLRQAADVTPQADNLTLAQEKALMENPKLLLVAISCLGHWTFEQIIETYNLTEAECVLCLIELDKHEVIELKPMNRYRLRVSPAFRWRADGPIQTFFKEKVVSDYFDGRFDGNGETLMCVPARLSQNSAREIQTKIQQLAAEIARLQQEDRRLLPEDRDGFTLMLGFRSWEFSAFTALRRPSTMASTKTRVVHQIGPKNK</sequence>
<organism evidence="2 3">
    <name type="scientific">Undibacterium nitidum</name>
    <dbReference type="NCBI Taxonomy" id="2762298"/>
    <lineage>
        <taxon>Bacteria</taxon>
        <taxon>Pseudomonadati</taxon>
        <taxon>Pseudomonadota</taxon>
        <taxon>Betaproteobacteria</taxon>
        <taxon>Burkholderiales</taxon>
        <taxon>Oxalobacteraceae</taxon>
        <taxon>Undibacterium</taxon>
    </lineage>
</organism>
<comment type="caution">
    <text evidence="2">The sequence shown here is derived from an EMBL/GenBank/DDBJ whole genome shotgun (WGS) entry which is preliminary data.</text>
</comment>
<evidence type="ECO:0000313" key="3">
    <source>
        <dbReference type="Proteomes" id="UP000627446"/>
    </source>
</evidence>
<dbReference type="Pfam" id="PF13443">
    <property type="entry name" value="HTH_26"/>
    <property type="match status" value="1"/>
</dbReference>
<name>A0A923KRZ0_9BURK</name>
<gene>
    <name evidence="2" type="ORF">H8K36_05020</name>
</gene>
<dbReference type="SMART" id="SM00530">
    <property type="entry name" value="HTH_XRE"/>
    <property type="match status" value="1"/>
</dbReference>
<dbReference type="Proteomes" id="UP000627446">
    <property type="component" value="Unassembled WGS sequence"/>
</dbReference>
<feature type="domain" description="HTH cro/C1-type" evidence="1">
    <location>
        <begin position="10"/>
        <end position="64"/>
    </location>
</feature>
<dbReference type="AlphaFoldDB" id="A0A923KRZ0"/>
<reference evidence="2" key="1">
    <citation type="submission" date="2020-08" db="EMBL/GenBank/DDBJ databases">
        <title>Novel species isolated from subtropical streams in China.</title>
        <authorList>
            <person name="Lu H."/>
        </authorList>
    </citation>
    <scope>NUCLEOTIDE SEQUENCE</scope>
    <source>
        <strain evidence="2">LX22W</strain>
    </source>
</reference>
<proteinExistence type="predicted"/>
<dbReference type="CDD" id="cd00093">
    <property type="entry name" value="HTH_XRE"/>
    <property type="match status" value="1"/>
</dbReference>